<name>A0AAE0MAT4_9PEZI</name>
<reference evidence="1" key="2">
    <citation type="submission" date="2023-06" db="EMBL/GenBank/DDBJ databases">
        <authorList>
            <consortium name="Lawrence Berkeley National Laboratory"/>
            <person name="Haridas S."/>
            <person name="Hensen N."/>
            <person name="Bonometti L."/>
            <person name="Westerberg I."/>
            <person name="Brannstrom I.O."/>
            <person name="Guillou S."/>
            <person name="Cros-Aarteil S."/>
            <person name="Calhoun S."/>
            <person name="Kuo A."/>
            <person name="Mondo S."/>
            <person name="Pangilinan J."/>
            <person name="Riley R."/>
            <person name="Labutti K."/>
            <person name="Andreopoulos B."/>
            <person name="Lipzen A."/>
            <person name="Chen C."/>
            <person name="Yanf M."/>
            <person name="Daum C."/>
            <person name="Ng V."/>
            <person name="Clum A."/>
            <person name="Steindorff A."/>
            <person name="Ohm R."/>
            <person name="Martin F."/>
            <person name="Silar P."/>
            <person name="Natvig D."/>
            <person name="Lalanne C."/>
            <person name="Gautier V."/>
            <person name="Ament-Velasquez S.L."/>
            <person name="Kruys A."/>
            <person name="Hutchinson M.I."/>
            <person name="Powell A.J."/>
            <person name="Barry K."/>
            <person name="Miller A.N."/>
            <person name="Grigoriev I.V."/>
            <person name="Debuchy R."/>
            <person name="Gladieux P."/>
            <person name="Thoren M.H."/>
            <person name="Johannesson H."/>
        </authorList>
    </citation>
    <scope>NUCLEOTIDE SEQUENCE</scope>
    <source>
        <strain evidence="1">SMH4131-1</strain>
    </source>
</reference>
<comment type="caution">
    <text evidence="1">The sequence shown here is derived from an EMBL/GenBank/DDBJ whole genome shotgun (WGS) entry which is preliminary data.</text>
</comment>
<dbReference type="EMBL" id="JAUEPO010000004">
    <property type="protein sequence ID" value="KAK3324259.1"/>
    <property type="molecule type" value="Genomic_DNA"/>
</dbReference>
<proteinExistence type="predicted"/>
<sequence length="157" mass="17547">MRLVPLSSSFTFPSPLLPPSSSPPPSPYYTPARVTPSQSVPVSLTVASTERAEVRGSTGSHYIRKFAPFAILWSAYVQVTAAEIYLRARPSLDCCCLLLAACCLLSPLYLSSHLWPYCTCVLYYTLRRLLSGPPRWMTPRDSFPRRRPSRPLPKLAK</sequence>
<dbReference type="Proteomes" id="UP001286456">
    <property type="component" value="Unassembled WGS sequence"/>
</dbReference>
<reference evidence="1" key="1">
    <citation type="journal article" date="2023" name="Mol. Phylogenet. Evol.">
        <title>Genome-scale phylogeny and comparative genomics of the fungal order Sordariales.</title>
        <authorList>
            <person name="Hensen N."/>
            <person name="Bonometti L."/>
            <person name="Westerberg I."/>
            <person name="Brannstrom I.O."/>
            <person name="Guillou S."/>
            <person name="Cros-Aarteil S."/>
            <person name="Calhoun S."/>
            <person name="Haridas S."/>
            <person name="Kuo A."/>
            <person name="Mondo S."/>
            <person name="Pangilinan J."/>
            <person name="Riley R."/>
            <person name="LaButti K."/>
            <person name="Andreopoulos B."/>
            <person name="Lipzen A."/>
            <person name="Chen C."/>
            <person name="Yan M."/>
            <person name="Daum C."/>
            <person name="Ng V."/>
            <person name="Clum A."/>
            <person name="Steindorff A."/>
            <person name="Ohm R.A."/>
            <person name="Martin F."/>
            <person name="Silar P."/>
            <person name="Natvig D.O."/>
            <person name="Lalanne C."/>
            <person name="Gautier V."/>
            <person name="Ament-Velasquez S.L."/>
            <person name="Kruys A."/>
            <person name="Hutchinson M.I."/>
            <person name="Powell A.J."/>
            <person name="Barry K."/>
            <person name="Miller A.N."/>
            <person name="Grigoriev I.V."/>
            <person name="Debuchy R."/>
            <person name="Gladieux P."/>
            <person name="Hiltunen Thoren M."/>
            <person name="Johannesson H."/>
        </authorList>
    </citation>
    <scope>NUCLEOTIDE SEQUENCE</scope>
    <source>
        <strain evidence="1">SMH4131-1</strain>
    </source>
</reference>
<evidence type="ECO:0000313" key="2">
    <source>
        <dbReference type="Proteomes" id="UP001286456"/>
    </source>
</evidence>
<keyword evidence="2" id="KW-1185">Reference proteome</keyword>
<gene>
    <name evidence="1" type="ORF">B0T19DRAFT_226784</name>
</gene>
<protein>
    <submittedName>
        <fullName evidence="1">Uncharacterized protein</fullName>
    </submittedName>
</protein>
<evidence type="ECO:0000313" key="1">
    <source>
        <dbReference type="EMBL" id="KAK3324259.1"/>
    </source>
</evidence>
<dbReference type="AlphaFoldDB" id="A0AAE0MAT4"/>
<organism evidence="1 2">
    <name type="scientific">Cercophora scortea</name>
    <dbReference type="NCBI Taxonomy" id="314031"/>
    <lineage>
        <taxon>Eukaryota</taxon>
        <taxon>Fungi</taxon>
        <taxon>Dikarya</taxon>
        <taxon>Ascomycota</taxon>
        <taxon>Pezizomycotina</taxon>
        <taxon>Sordariomycetes</taxon>
        <taxon>Sordariomycetidae</taxon>
        <taxon>Sordariales</taxon>
        <taxon>Lasiosphaeriaceae</taxon>
        <taxon>Cercophora</taxon>
    </lineage>
</organism>
<accession>A0AAE0MAT4</accession>